<keyword evidence="1" id="KW-0812">Transmembrane</keyword>
<evidence type="ECO:0000313" key="4">
    <source>
        <dbReference type="Proteomes" id="UP000008827"/>
    </source>
</evidence>
<reference evidence="3" key="2">
    <citation type="submission" date="2018-02" db="UniProtKB">
        <authorList>
            <consortium name="EnsemblPlants"/>
        </authorList>
    </citation>
    <scope>IDENTIFICATION</scope>
    <source>
        <strain evidence="3">Williams 82</strain>
    </source>
</reference>
<dbReference type="AlphaFoldDB" id="K7LSX4"/>
<keyword evidence="1" id="KW-1133">Transmembrane helix</keyword>
<dbReference type="HOGENOM" id="CLU_2282509_0_0_1"/>
<reference evidence="2" key="3">
    <citation type="submission" date="2018-07" db="EMBL/GenBank/DDBJ databases">
        <title>WGS assembly of Glycine max.</title>
        <authorList>
            <person name="Schmutz J."/>
            <person name="Cannon S."/>
            <person name="Schlueter J."/>
            <person name="Ma J."/>
            <person name="Mitros T."/>
            <person name="Nelson W."/>
            <person name="Hyten D."/>
            <person name="Song Q."/>
            <person name="Thelen J."/>
            <person name="Cheng J."/>
            <person name="Xu D."/>
            <person name="Hellsten U."/>
            <person name="May G."/>
            <person name="Yu Y."/>
            <person name="Sakurai T."/>
            <person name="Umezawa T."/>
            <person name="Bhattacharyya M."/>
            <person name="Sandhu D."/>
            <person name="Valliyodan B."/>
            <person name="Lindquist E."/>
            <person name="Peto M."/>
            <person name="Grant D."/>
            <person name="Shu S."/>
            <person name="Goodstein D."/>
            <person name="Barry K."/>
            <person name="Futrell-Griggs M."/>
            <person name="Abernathy B."/>
            <person name="Du J."/>
            <person name="Tian Z."/>
            <person name="Zhu L."/>
            <person name="Gill N."/>
            <person name="Joshi T."/>
            <person name="Libault M."/>
            <person name="Sethuraman A."/>
            <person name="Zhang X."/>
            <person name="Shinozaki K."/>
            <person name="Nguyen H."/>
            <person name="Wing R."/>
            <person name="Cregan P."/>
            <person name="Specht J."/>
            <person name="Grimwood J."/>
            <person name="Rokhsar D."/>
            <person name="Stacey G."/>
            <person name="Shoemaker R."/>
            <person name="Jackson S."/>
        </authorList>
    </citation>
    <scope>NUCLEOTIDE SEQUENCE</scope>
    <source>
        <tissue evidence="2">Callus</tissue>
    </source>
</reference>
<reference evidence="2 3" key="1">
    <citation type="journal article" date="2010" name="Nature">
        <title>Genome sequence of the palaeopolyploid soybean.</title>
        <authorList>
            <person name="Schmutz J."/>
            <person name="Cannon S.B."/>
            <person name="Schlueter J."/>
            <person name="Ma J."/>
            <person name="Mitros T."/>
            <person name="Nelson W."/>
            <person name="Hyten D.L."/>
            <person name="Song Q."/>
            <person name="Thelen J.J."/>
            <person name="Cheng J."/>
            <person name="Xu D."/>
            <person name="Hellsten U."/>
            <person name="May G.D."/>
            <person name="Yu Y."/>
            <person name="Sakurai T."/>
            <person name="Umezawa T."/>
            <person name="Bhattacharyya M.K."/>
            <person name="Sandhu D."/>
            <person name="Valliyodan B."/>
            <person name="Lindquist E."/>
            <person name="Peto M."/>
            <person name="Grant D."/>
            <person name="Shu S."/>
            <person name="Goodstein D."/>
            <person name="Barry K."/>
            <person name="Futrell-Griggs M."/>
            <person name="Abernathy B."/>
            <person name="Du J."/>
            <person name="Tian Z."/>
            <person name="Zhu L."/>
            <person name="Gill N."/>
            <person name="Joshi T."/>
            <person name="Libault M."/>
            <person name="Sethuraman A."/>
            <person name="Zhang X.-C."/>
            <person name="Shinozaki K."/>
            <person name="Nguyen H.T."/>
            <person name="Wing R.A."/>
            <person name="Cregan P."/>
            <person name="Specht J."/>
            <person name="Grimwood J."/>
            <person name="Rokhsar D."/>
            <person name="Stacey G."/>
            <person name="Shoemaker R.C."/>
            <person name="Jackson S.A."/>
        </authorList>
    </citation>
    <scope>NUCLEOTIDE SEQUENCE [LARGE SCALE GENOMIC DNA]</scope>
    <source>
        <strain evidence="3">cv. Williams 82</strain>
        <tissue evidence="2">Callus</tissue>
    </source>
</reference>
<accession>K7LSX4</accession>
<name>K7LSX4_SOYBN</name>
<evidence type="ECO:0000256" key="1">
    <source>
        <dbReference type="SAM" id="Phobius"/>
    </source>
</evidence>
<keyword evidence="4" id="KW-1185">Reference proteome</keyword>
<organism evidence="3">
    <name type="scientific">Glycine max</name>
    <name type="common">Soybean</name>
    <name type="synonym">Glycine hispida</name>
    <dbReference type="NCBI Taxonomy" id="3847"/>
    <lineage>
        <taxon>Eukaryota</taxon>
        <taxon>Viridiplantae</taxon>
        <taxon>Streptophyta</taxon>
        <taxon>Embryophyta</taxon>
        <taxon>Tracheophyta</taxon>
        <taxon>Spermatophyta</taxon>
        <taxon>Magnoliopsida</taxon>
        <taxon>eudicotyledons</taxon>
        <taxon>Gunneridae</taxon>
        <taxon>Pentapetalae</taxon>
        <taxon>rosids</taxon>
        <taxon>fabids</taxon>
        <taxon>Fabales</taxon>
        <taxon>Fabaceae</taxon>
        <taxon>Papilionoideae</taxon>
        <taxon>50 kb inversion clade</taxon>
        <taxon>NPAAA clade</taxon>
        <taxon>indigoferoid/millettioid clade</taxon>
        <taxon>Phaseoleae</taxon>
        <taxon>Glycine</taxon>
        <taxon>Glycine subgen. Soja</taxon>
    </lineage>
</organism>
<dbReference type="InParanoid" id="K7LSX4"/>
<protein>
    <submittedName>
        <fullName evidence="2 3">Uncharacterized protein</fullName>
    </submittedName>
</protein>
<sequence length="102" mass="11525">MCVRERGNDHGSPPSYTCRSVCNFEEPLPSHLVSSGFLSQTYPLLPTLSLTELRKGTIFIALPFNHQISSPFRCTLFGFMLIIGYIGFSTIWFRPSCNVFVM</sequence>
<evidence type="ECO:0000313" key="3">
    <source>
        <dbReference type="EnsemblPlants" id="KRH24411"/>
    </source>
</evidence>
<dbReference type="Gramene" id="KRH24411">
    <property type="protein sequence ID" value="KRH24411"/>
    <property type="gene ID" value="GLYMA_12G039800"/>
</dbReference>
<evidence type="ECO:0000313" key="2">
    <source>
        <dbReference type="EMBL" id="KRH24411.1"/>
    </source>
</evidence>
<gene>
    <name evidence="2" type="ORF">GLYMA_12G039800</name>
</gene>
<dbReference type="EnsemblPlants" id="KRH24411">
    <property type="protein sequence ID" value="KRH24411"/>
    <property type="gene ID" value="GLYMA_12G039800"/>
</dbReference>
<dbReference type="EMBL" id="CM000845">
    <property type="protein sequence ID" value="KRH24411.1"/>
    <property type="molecule type" value="Genomic_DNA"/>
</dbReference>
<dbReference type="PaxDb" id="3847-GLYMA12G04376.1"/>
<dbReference type="Proteomes" id="UP000008827">
    <property type="component" value="Chromosome 12"/>
</dbReference>
<feature type="transmembrane region" description="Helical" evidence="1">
    <location>
        <begin position="74"/>
        <end position="93"/>
    </location>
</feature>
<proteinExistence type="predicted"/>
<keyword evidence="1" id="KW-0472">Membrane</keyword>